<evidence type="ECO:0000259" key="1">
    <source>
        <dbReference type="Pfam" id="PF01261"/>
    </source>
</evidence>
<evidence type="ECO:0000313" key="3">
    <source>
        <dbReference type="Proteomes" id="UP000278962"/>
    </source>
</evidence>
<gene>
    <name evidence="2" type="ORF">C8N24_5034</name>
</gene>
<organism evidence="2 3">
    <name type="scientific">Solirubrobacter pauli</name>
    <dbReference type="NCBI Taxonomy" id="166793"/>
    <lineage>
        <taxon>Bacteria</taxon>
        <taxon>Bacillati</taxon>
        <taxon>Actinomycetota</taxon>
        <taxon>Thermoleophilia</taxon>
        <taxon>Solirubrobacterales</taxon>
        <taxon>Solirubrobacteraceae</taxon>
        <taxon>Solirubrobacter</taxon>
    </lineage>
</organism>
<sequence length="293" mass="30131">MSVIHLAGGPVSWGVDFADTPGNPPPDVVLDGIAGAGLCWTELGPVGYLPSEPGAARAALRARGLGAVGTFVFDDLHRPAAHPAVLAAVDAALAAITATGGTRLVLIDRPSEPRARTAGRSDAAPRLGAADWTALVDVVRRAAERAAAVGVRAVVHPHAGGYVEFEDEVDRLLDAIPAVEAGLCLDTGHALYAGGDPAAQLLRYGPRVEHLHLKDVDGAVRDRGLGFWDAIAANVFCPVGDGLLDLVAVRQVLDTIGYAGFATVEQDRVPGAAGDPAADVRRSVQRLRAAGIG</sequence>
<dbReference type="SUPFAM" id="SSF51658">
    <property type="entry name" value="Xylose isomerase-like"/>
    <property type="match status" value="1"/>
</dbReference>
<dbReference type="InterPro" id="IPR013022">
    <property type="entry name" value="Xyl_isomerase-like_TIM-brl"/>
</dbReference>
<reference evidence="2 3" key="1">
    <citation type="submission" date="2018-10" db="EMBL/GenBank/DDBJ databases">
        <title>Genomic Encyclopedia of Archaeal and Bacterial Type Strains, Phase II (KMG-II): from individual species to whole genera.</title>
        <authorList>
            <person name="Goeker M."/>
        </authorList>
    </citation>
    <scope>NUCLEOTIDE SEQUENCE [LARGE SCALE GENOMIC DNA]</scope>
    <source>
        <strain evidence="2 3">DSM 14954</strain>
    </source>
</reference>
<comment type="caution">
    <text evidence="2">The sequence shown here is derived from an EMBL/GenBank/DDBJ whole genome shotgun (WGS) entry which is preliminary data.</text>
</comment>
<dbReference type="OrthoDB" id="104997at2"/>
<keyword evidence="3" id="KW-1185">Reference proteome</keyword>
<dbReference type="PANTHER" id="PTHR12110">
    <property type="entry name" value="HYDROXYPYRUVATE ISOMERASE"/>
    <property type="match status" value="1"/>
</dbReference>
<feature type="domain" description="Xylose isomerase-like TIM barrel" evidence="1">
    <location>
        <begin position="48"/>
        <end position="289"/>
    </location>
</feature>
<dbReference type="RefSeq" id="WP_121255230.1">
    <property type="nucleotide sequence ID" value="NZ_RBIL01000002.1"/>
</dbReference>
<name>A0A660L1C5_9ACTN</name>
<dbReference type="EMBL" id="RBIL01000002">
    <property type="protein sequence ID" value="RKQ87014.1"/>
    <property type="molecule type" value="Genomic_DNA"/>
</dbReference>
<dbReference type="Pfam" id="PF01261">
    <property type="entry name" value="AP_endonuc_2"/>
    <property type="match status" value="1"/>
</dbReference>
<dbReference type="AlphaFoldDB" id="A0A660L1C5"/>
<dbReference type="Proteomes" id="UP000278962">
    <property type="component" value="Unassembled WGS sequence"/>
</dbReference>
<evidence type="ECO:0000313" key="2">
    <source>
        <dbReference type="EMBL" id="RKQ87014.1"/>
    </source>
</evidence>
<dbReference type="InterPro" id="IPR050312">
    <property type="entry name" value="IolE/XylAMocC-like"/>
</dbReference>
<accession>A0A660L1C5</accession>
<dbReference type="PANTHER" id="PTHR12110:SF41">
    <property type="entry name" value="INOSOSE DEHYDRATASE"/>
    <property type="match status" value="1"/>
</dbReference>
<dbReference type="Gene3D" id="3.20.20.150">
    <property type="entry name" value="Divalent-metal-dependent TIM barrel enzymes"/>
    <property type="match status" value="1"/>
</dbReference>
<protein>
    <submittedName>
        <fullName evidence="2">2-keto-myo-inositol dehydratase</fullName>
    </submittedName>
</protein>
<dbReference type="InterPro" id="IPR036237">
    <property type="entry name" value="Xyl_isomerase-like_sf"/>
</dbReference>
<proteinExistence type="predicted"/>